<dbReference type="InterPro" id="IPR007219">
    <property type="entry name" value="XnlR_reg_dom"/>
</dbReference>
<dbReference type="CDD" id="cd00067">
    <property type="entry name" value="GAL4"/>
    <property type="match status" value="1"/>
</dbReference>
<evidence type="ECO:0000256" key="6">
    <source>
        <dbReference type="ARBA" id="ARBA00023242"/>
    </source>
</evidence>
<evidence type="ECO:0000256" key="4">
    <source>
        <dbReference type="ARBA" id="ARBA00023125"/>
    </source>
</evidence>
<keyword evidence="6" id="KW-0539">Nucleus</keyword>
<evidence type="ECO:0000259" key="9">
    <source>
        <dbReference type="PROSITE" id="PS50048"/>
    </source>
</evidence>
<dbReference type="Pfam" id="PF04082">
    <property type="entry name" value="Fungal_trans"/>
    <property type="match status" value="1"/>
</dbReference>
<dbReference type="CDD" id="cd12148">
    <property type="entry name" value="fungal_TF_MHR"/>
    <property type="match status" value="1"/>
</dbReference>
<dbReference type="Gene3D" id="4.10.240.10">
    <property type="entry name" value="Zn(2)-C6 fungal-type DNA-binding domain"/>
    <property type="match status" value="1"/>
</dbReference>
<feature type="coiled-coil region" evidence="7">
    <location>
        <begin position="76"/>
        <end position="106"/>
    </location>
</feature>
<dbReference type="EMBL" id="JBFCZG010000001">
    <property type="protein sequence ID" value="KAL3426669.1"/>
    <property type="molecule type" value="Genomic_DNA"/>
</dbReference>
<evidence type="ECO:0000256" key="1">
    <source>
        <dbReference type="ARBA" id="ARBA00004123"/>
    </source>
</evidence>
<evidence type="ECO:0000313" key="10">
    <source>
        <dbReference type="EMBL" id="KAL3426669.1"/>
    </source>
</evidence>
<evidence type="ECO:0000256" key="8">
    <source>
        <dbReference type="SAM" id="MobiDB-lite"/>
    </source>
</evidence>
<keyword evidence="4" id="KW-0238">DNA-binding</keyword>
<protein>
    <submittedName>
        <fullName evidence="10">Transcriptional regulatory protein</fullName>
    </submittedName>
</protein>
<sequence>MESPPEFGQNQSQSSSSSDKKPTRPRQRPGSACEECRRRKLRCDGKQPQCEACFDAGVECVPVLFHSQRGPKRGHLKALQTRMATLEQHLLEAQQQNAQMQQMQCNDILLGGDAIDDFFGNMGKPIGPGSMLTPNAEECPMMSMSKPLDPVPTLFISDLMRSDLDQLYFERTHPFVPILHQRRYFARANQGMETEAQTCLRYAMWTLASSQSAQLHQMRDSLYICTRRMLDSLAEKDNVADVEHVQARLLLLIYDFMRTTHQRGWMGAGYCFRLLQLMRLYEIDSPENVANRNETNDPESWIITEEKRRTFWMAYSLDRFISMRHEWPLTLNEQVIATRLPAPEEEFQSCEYVQMGFLSEAMTSIDQIGSSSFTESIILATICGRALAHRHQSAIEHVYNEMPPQHLQFWDRHEWLDTMLKTRSEMLLLKYPAVGRNVDCLLLFTKMMVHAIVLYLCKVIESTQFQTEEHKTAIAEFKQRALDAAQEIVTLSKSLSHLSFFKVHPFTPLPLVLSVEFFNVHRYLDESVDIQVHEVCETLRELRGVNNLAHDYGI</sequence>
<gene>
    <name evidence="10" type="ORF">PVAG01_00178</name>
</gene>
<comment type="subcellular location">
    <subcellularLocation>
        <location evidence="1">Nucleus</location>
    </subcellularLocation>
</comment>
<keyword evidence="3" id="KW-0805">Transcription regulation</keyword>
<feature type="region of interest" description="Disordered" evidence="8">
    <location>
        <begin position="1"/>
        <end position="33"/>
    </location>
</feature>
<dbReference type="PROSITE" id="PS50048">
    <property type="entry name" value="ZN2_CY6_FUNGAL_2"/>
    <property type="match status" value="1"/>
</dbReference>
<keyword evidence="11" id="KW-1185">Reference proteome</keyword>
<evidence type="ECO:0000256" key="3">
    <source>
        <dbReference type="ARBA" id="ARBA00023015"/>
    </source>
</evidence>
<name>A0ABR4PTS6_9HELO</name>
<dbReference type="InterPro" id="IPR036864">
    <property type="entry name" value="Zn2-C6_fun-type_DNA-bd_sf"/>
</dbReference>
<proteinExistence type="predicted"/>
<dbReference type="InterPro" id="IPR001138">
    <property type="entry name" value="Zn2Cys6_DnaBD"/>
</dbReference>
<dbReference type="SUPFAM" id="SSF57701">
    <property type="entry name" value="Zn2/Cys6 DNA-binding domain"/>
    <property type="match status" value="1"/>
</dbReference>
<dbReference type="PROSITE" id="PS00463">
    <property type="entry name" value="ZN2_CY6_FUNGAL_1"/>
    <property type="match status" value="1"/>
</dbReference>
<dbReference type="Proteomes" id="UP001629113">
    <property type="component" value="Unassembled WGS sequence"/>
</dbReference>
<evidence type="ECO:0000256" key="7">
    <source>
        <dbReference type="SAM" id="Coils"/>
    </source>
</evidence>
<dbReference type="SMART" id="SM00066">
    <property type="entry name" value="GAL4"/>
    <property type="match status" value="1"/>
</dbReference>
<evidence type="ECO:0000313" key="11">
    <source>
        <dbReference type="Proteomes" id="UP001629113"/>
    </source>
</evidence>
<keyword evidence="7" id="KW-0175">Coiled coil</keyword>
<dbReference type="InterPro" id="IPR050815">
    <property type="entry name" value="TF_fung"/>
</dbReference>
<dbReference type="SMART" id="SM00906">
    <property type="entry name" value="Fungal_trans"/>
    <property type="match status" value="1"/>
</dbReference>
<accession>A0ABR4PTS6</accession>
<dbReference type="Pfam" id="PF00172">
    <property type="entry name" value="Zn_clus"/>
    <property type="match status" value="1"/>
</dbReference>
<organism evidence="10 11">
    <name type="scientific">Phlyctema vagabunda</name>
    <dbReference type="NCBI Taxonomy" id="108571"/>
    <lineage>
        <taxon>Eukaryota</taxon>
        <taxon>Fungi</taxon>
        <taxon>Dikarya</taxon>
        <taxon>Ascomycota</taxon>
        <taxon>Pezizomycotina</taxon>
        <taxon>Leotiomycetes</taxon>
        <taxon>Helotiales</taxon>
        <taxon>Dermateaceae</taxon>
        <taxon>Phlyctema</taxon>
    </lineage>
</organism>
<feature type="domain" description="Zn(2)-C6 fungal-type" evidence="9">
    <location>
        <begin position="32"/>
        <end position="61"/>
    </location>
</feature>
<dbReference type="PANTHER" id="PTHR47338:SF3">
    <property type="entry name" value="C6 FINGER DOMAIN TRANSCRIPTION FACTOR DBAA-RELATED"/>
    <property type="match status" value="1"/>
</dbReference>
<keyword evidence="5" id="KW-0804">Transcription</keyword>
<evidence type="ECO:0000256" key="5">
    <source>
        <dbReference type="ARBA" id="ARBA00023163"/>
    </source>
</evidence>
<comment type="caution">
    <text evidence="10">The sequence shown here is derived from an EMBL/GenBank/DDBJ whole genome shotgun (WGS) entry which is preliminary data.</text>
</comment>
<keyword evidence="2" id="KW-0479">Metal-binding</keyword>
<reference evidence="10 11" key="1">
    <citation type="submission" date="2024-06" db="EMBL/GenBank/DDBJ databases">
        <title>Complete genome of Phlyctema vagabunda strain 19-DSS-EL-015.</title>
        <authorList>
            <person name="Fiorenzani C."/>
        </authorList>
    </citation>
    <scope>NUCLEOTIDE SEQUENCE [LARGE SCALE GENOMIC DNA]</scope>
    <source>
        <strain evidence="10 11">19-DSS-EL-015</strain>
    </source>
</reference>
<dbReference type="PANTHER" id="PTHR47338">
    <property type="entry name" value="ZN(II)2CYS6 TRANSCRIPTION FACTOR (EUROFUNG)-RELATED"/>
    <property type="match status" value="1"/>
</dbReference>
<evidence type="ECO:0000256" key="2">
    <source>
        <dbReference type="ARBA" id="ARBA00022723"/>
    </source>
</evidence>